<evidence type="ECO:0000259" key="3">
    <source>
        <dbReference type="PROSITE" id="PS50853"/>
    </source>
</evidence>
<dbReference type="InterPro" id="IPR008965">
    <property type="entry name" value="CBM2/CBM3_carb-bd_dom_sf"/>
</dbReference>
<keyword evidence="1" id="KW-0136">Cellulose degradation</keyword>
<dbReference type="InterPro" id="IPR036434">
    <property type="entry name" value="Beta_cellobiohydrolase_sf"/>
</dbReference>
<dbReference type="PROSITE" id="PS50853">
    <property type="entry name" value="FN3"/>
    <property type="match status" value="1"/>
</dbReference>
<evidence type="ECO:0000313" key="5">
    <source>
        <dbReference type="EMBL" id="ASR48796.1"/>
    </source>
</evidence>
<keyword evidence="1" id="KW-0119">Carbohydrate metabolism</keyword>
<dbReference type="InterPro" id="IPR003961">
    <property type="entry name" value="FN3_dom"/>
</dbReference>
<dbReference type="SUPFAM" id="SSF49384">
    <property type="entry name" value="Carbohydrate-binding domain"/>
    <property type="match status" value="1"/>
</dbReference>
<keyword evidence="1" id="KW-0624">Polysaccharide degradation</keyword>
<keyword evidence="1 5" id="KW-0378">Hydrolase</keyword>
<organism evidence="5 6">
    <name type="scientific">Paenibacillus kribbensis</name>
    <dbReference type="NCBI Taxonomy" id="172713"/>
    <lineage>
        <taxon>Bacteria</taxon>
        <taxon>Bacillati</taxon>
        <taxon>Bacillota</taxon>
        <taxon>Bacilli</taxon>
        <taxon>Bacillales</taxon>
        <taxon>Paenibacillaceae</taxon>
        <taxon>Paenibacillus</taxon>
    </lineage>
</organism>
<feature type="compositionally biased region" description="Pro residues" evidence="2">
    <location>
        <begin position="471"/>
        <end position="483"/>
    </location>
</feature>
<sequence>MKQLKTKQVLRKGMKYAFALSLVAGSFLPGTGLTGKINAESHVDNPYIGATKYISPDYAAFVDSSIAKVTDANLKAKMQTVKTFPTSVWLDRIAAIKGTPGNLGLEEHLDQVLAQKKGDTPITAEFIIYDLPGRDCHALASNGELPLTQAGLETYKKDYVDKIAEILANPKYKDIRIVTIIEPDSLPNLVTNMSDPKCAQAKSTGIYETGIQYTINKLNEIPNVYKYVDIGHSGWLGWDNNRSATVSLYTNVFRNTSKGLSSVDGFITNTANTTPLVEPNLPDSNLNINGQPIKSSKYYEWNPYFDELHFTEGLHRDFVNAGWPSSLGMLIDTGRNGWGGPNRPTKATGNDINSYVNSGRVDRRDHRGNWCNNSGAGMGTPPQTAPASHVDAYVWAKPPGASDGSSSLIPNDEGKGFDRMCDPTYTTSDGVLTGALPNAPISGAWFHDQFVMLVNNAYPAIKAADGSVEPTPTPTPTPTPEAPAVPADLQGKLGVKLTWAASTGAQSYTVKRATSEEGPFTTIASRVTGTEYTDTDLTNGTTYYYVISATNANGSSKDSAVVKVTVGSKATTPTDPTPTPTPTPTDPTDPTDPTPTPTPTPTEPAGDLAVLYRAGDTDPTNNAIKPFFNVKNNGTTPVKLSDLKIRYYFTKEGSQEMQSAVDWAQIGNDNVLRTFTDKYIEIGFSPAAGTLAAGAQTGEIQVRINKSDWSNHDESNDYSFDPTKSSYTEWNKVTLYQNDKLVWGIEP</sequence>
<dbReference type="Gene3D" id="2.60.40.10">
    <property type="entry name" value="Immunoglobulins"/>
    <property type="match status" value="1"/>
</dbReference>
<dbReference type="PRINTS" id="PR00733">
    <property type="entry name" value="GLHYDRLASE6"/>
</dbReference>
<dbReference type="GO" id="GO:0030248">
    <property type="term" value="F:cellulose binding"/>
    <property type="evidence" value="ECO:0007669"/>
    <property type="project" value="InterPro"/>
</dbReference>
<dbReference type="InterPro" id="IPR036966">
    <property type="entry name" value="CBM3_sf"/>
</dbReference>
<dbReference type="InterPro" id="IPR016288">
    <property type="entry name" value="Beta_cellobiohydrolase"/>
</dbReference>
<comment type="similarity">
    <text evidence="1">Belongs to the glycosyl hydrolase family 6.</text>
</comment>
<feature type="region of interest" description="Disordered" evidence="2">
    <location>
        <begin position="465"/>
        <end position="486"/>
    </location>
</feature>
<dbReference type="Pfam" id="PF00942">
    <property type="entry name" value="CBM_3"/>
    <property type="match status" value="1"/>
</dbReference>
<dbReference type="CDD" id="cd00063">
    <property type="entry name" value="FN3"/>
    <property type="match status" value="1"/>
</dbReference>
<dbReference type="PANTHER" id="PTHR34876:SF4">
    <property type="entry name" value="1,4-BETA-D-GLUCAN CELLOBIOHYDROLASE C-RELATED"/>
    <property type="match status" value="1"/>
</dbReference>
<feature type="region of interest" description="Disordered" evidence="2">
    <location>
        <begin position="567"/>
        <end position="606"/>
    </location>
</feature>
<dbReference type="AlphaFoldDB" id="A0A222WRJ9"/>
<dbReference type="GO" id="GO:0030245">
    <property type="term" value="P:cellulose catabolic process"/>
    <property type="evidence" value="ECO:0007669"/>
    <property type="project" value="UniProtKB-KW"/>
</dbReference>
<dbReference type="EMBL" id="CP020028">
    <property type="protein sequence ID" value="ASR48796.1"/>
    <property type="molecule type" value="Genomic_DNA"/>
</dbReference>
<dbReference type="InterPro" id="IPR013783">
    <property type="entry name" value="Ig-like_fold"/>
</dbReference>
<dbReference type="InterPro" id="IPR036116">
    <property type="entry name" value="FN3_sf"/>
</dbReference>
<dbReference type="GO" id="GO:0004553">
    <property type="term" value="F:hydrolase activity, hydrolyzing O-glycosyl compounds"/>
    <property type="evidence" value="ECO:0007669"/>
    <property type="project" value="InterPro"/>
</dbReference>
<dbReference type="SUPFAM" id="SSF51989">
    <property type="entry name" value="Glycosyl hydrolases family 6, cellulases"/>
    <property type="match status" value="1"/>
</dbReference>
<dbReference type="OrthoDB" id="9775889at2"/>
<evidence type="ECO:0000256" key="1">
    <source>
        <dbReference type="RuleBase" id="RU361186"/>
    </source>
</evidence>
<dbReference type="SUPFAM" id="SSF49265">
    <property type="entry name" value="Fibronectin type III"/>
    <property type="match status" value="1"/>
</dbReference>
<dbReference type="Pfam" id="PF01341">
    <property type="entry name" value="Glyco_hydro_6"/>
    <property type="match status" value="1"/>
</dbReference>
<dbReference type="Gene3D" id="3.20.20.40">
    <property type="entry name" value="1, 4-beta cellobiohydrolase"/>
    <property type="match status" value="1"/>
</dbReference>
<dbReference type="InterPro" id="IPR001956">
    <property type="entry name" value="CBM3"/>
</dbReference>
<feature type="domain" description="Fibronectin type-III" evidence="3">
    <location>
        <begin position="479"/>
        <end position="569"/>
    </location>
</feature>
<accession>A0A222WRJ9</accession>
<dbReference type="PANTHER" id="PTHR34876">
    <property type="match status" value="1"/>
</dbReference>
<dbReference type="Proteomes" id="UP000214666">
    <property type="component" value="Chromosome"/>
</dbReference>
<dbReference type="STRING" id="172713.GCA_001705305_03449"/>
<protein>
    <recommendedName>
        <fullName evidence="1">Glucanase</fullName>
        <ecNumber evidence="1">3.2.1.-</ecNumber>
    </recommendedName>
</protein>
<dbReference type="EC" id="3.2.1.-" evidence="1"/>
<evidence type="ECO:0000313" key="6">
    <source>
        <dbReference type="Proteomes" id="UP000214666"/>
    </source>
</evidence>
<name>A0A222WRJ9_9BACL</name>
<dbReference type="KEGG" id="pkb:B4V02_19895"/>
<dbReference type="SMART" id="SM01067">
    <property type="entry name" value="CBM_3"/>
    <property type="match status" value="1"/>
</dbReference>
<feature type="compositionally biased region" description="Polar residues" evidence="2">
    <location>
        <begin position="345"/>
        <end position="357"/>
    </location>
</feature>
<dbReference type="Gene3D" id="2.60.40.710">
    <property type="entry name" value="Endoglucanase-like"/>
    <property type="match status" value="1"/>
</dbReference>
<evidence type="ECO:0000259" key="4">
    <source>
        <dbReference type="PROSITE" id="PS51172"/>
    </source>
</evidence>
<feature type="domain" description="CBM3" evidence="4">
    <location>
        <begin position="604"/>
        <end position="747"/>
    </location>
</feature>
<evidence type="ECO:0000256" key="2">
    <source>
        <dbReference type="SAM" id="MobiDB-lite"/>
    </source>
</evidence>
<reference evidence="5 6" key="1">
    <citation type="submission" date="2017-03" db="EMBL/GenBank/DDBJ databases">
        <title>Complete genome sequence of Paenibacillus Kribbensis producing bioflocculants.</title>
        <authorList>
            <person name="Lee H.-G."/>
            <person name="Oh H.-M."/>
        </authorList>
    </citation>
    <scope>NUCLEOTIDE SEQUENCE [LARGE SCALE GENOMIC DNA]</scope>
    <source>
        <strain evidence="5 6">AM49</strain>
    </source>
</reference>
<keyword evidence="1" id="KW-0326">Glycosidase</keyword>
<feature type="region of interest" description="Disordered" evidence="2">
    <location>
        <begin position="341"/>
        <end position="366"/>
    </location>
</feature>
<dbReference type="RefSeq" id="WP_094156093.1">
    <property type="nucleotide sequence ID" value="NZ_CP020028.1"/>
</dbReference>
<gene>
    <name evidence="5" type="ORF">B4V02_19895</name>
</gene>
<keyword evidence="6" id="KW-1185">Reference proteome</keyword>
<feature type="compositionally biased region" description="Pro residues" evidence="2">
    <location>
        <begin position="575"/>
        <end position="602"/>
    </location>
</feature>
<proteinExistence type="inferred from homology"/>
<dbReference type="PROSITE" id="PS51172">
    <property type="entry name" value="CBM3"/>
    <property type="match status" value="1"/>
</dbReference>